<dbReference type="GO" id="GO:0006355">
    <property type="term" value="P:regulation of DNA-templated transcription"/>
    <property type="evidence" value="ECO:0007669"/>
    <property type="project" value="InterPro"/>
</dbReference>
<name>A0A9J6PW76_9GAMM</name>
<feature type="domain" description="Response regulatory" evidence="6">
    <location>
        <begin position="4"/>
        <end position="124"/>
    </location>
</feature>
<dbReference type="PROSITE" id="PS50043">
    <property type="entry name" value="HTH_LUXR_2"/>
    <property type="match status" value="1"/>
</dbReference>
<reference evidence="7" key="1">
    <citation type="submission" date="2022-09" db="EMBL/GenBank/DDBJ databases">
        <title>Winslowiella arboricola sp. nov., isolated from bleeding cankers on broadleaf hosts.</title>
        <authorList>
            <person name="Brady C."/>
            <person name="Kaur S."/>
            <person name="Crampton B."/>
            <person name="Maddock D."/>
            <person name="Arnold D."/>
            <person name="Denman S."/>
        </authorList>
    </citation>
    <scope>NUCLEOTIDE SEQUENCE</scope>
    <source>
        <strain evidence="7">BAC 15a-03b</strain>
    </source>
</reference>
<dbReference type="Gene3D" id="1.10.10.10">
    <property type="entry name" value="Winged helix-like DNA-binding domain superfamily/Winged helix DNA-binding domain"/>
    <property type="match status" value="1"/>
</dbReference>
<keyword evidence="2" id="KW-0902">Two-component regulatory system</keyword>
<dbReference type="InterPro" id="IPR011006">
    <property type="entry name" value="CheY-like_superfamily"/>
</dbReference>
<dbReference type="PROSITE" id="PS50110">
    <property type="entry name" value="RESPONSE_REGULATORY"/>
    <property type="match status" value="1"/>
</dbReference>
<dbReference type="CDD" id="cd17535">
    <property type="entry name" value="REC_NarL-like"/>
    <property type="match status" value="1"/>
</dbReference>
<sequence>MSIRVIVADDHPVFLLGLRGVLASLPEDYQIVAEAHDVGGLFALLALHPVEMLITDLNMPGEQQVDGVRMIGRVRQLYPDLAIVVITMLSDPRILELLTGYRVKAILNKSSLSQELADGLRSQQPEGQPWLSDLFRSDPLQQIEKALSAKELEVLRLIGQGLSVNDIAARLYRTKQTISAQKLSAMRKLGLENDAALWRYLNQTGLGQ</sequence>
<accession>A0A9J6PW76</accession>
<comment type="caution">
    <text evidence="7">The sequence shown here is derived from an EMBL/GenBank/DDBJ whole genome shotgun (WGS) entry which is preliminary data.</text>
</comment>
<dbReference type="InterPro" id="IPR058245">
    <property type="entry name" value="NreC/VraR/RcsB-like_REC"/>
</dbReference>
<dbReference type="Proteomes" id="UP001064262">
    <property type="component" value="Unassembled WGS sequence"/>
</dbReference>
<dbReference type="InterPro" id="IPR039420">
    <property type="entry name" value="WalR-like"/>
</dbReference>
<dbReference type="AlphaFoldDB" id="A0A9J6PW76"/>
<feature type="domain" description="HTH luxR-type" evidence="5">
    <location>
        <begin position="140"/>
        <end position="205"/>
    </location>
</feature>
<dbReference type="InterPro" id="IPR000792">
    <property type="entry name" value="Tscrpt_reg_LuxR_C"/>
</dbReference>
<gene>
    <name evidence="7" type="ORF">N5923_12330</name>
</gene>
<evidence type="ECO:0000313" key="7">
    <source>
        <dbReference type="EMBL" id="MCU5778279.1"/>
    </source>
</evidence>
<dbReference type="PANTHER" id="PTHR43214:SF17">
    <property type="entry name" value="TRANSCRIPTIONAL REGULATORY PROTEIN RCSB"/>
    <property type="match status" value="1"/>
</dbReference>
<dbReference type="Gene3D" id="3.40.50.2300">
    <property type="match status" value="1"/>
</dbReference>
<dbReference type="Pfam" id="PF00196">
    <property type="entry name" value="GerE"/>
    <property type="match status" value="1"/>
</dbReference>
<organism evidence="7 8">
    <name type="scientific">Winslowiella arboricola</name>
    <dbReference type="NCBI Taxonomy" id="2978220"/>
    <lineage>
        <taxon>Bacteria</taxon>
        <taxon>Pseudomonadati</taxon>
        <taxon>Pseudomonadota</taxon>
        <taxon>Gammaproteobacteria</taxon>
        <taxon>Enterobacterales</taxon>
        <taxon>Erwiniaceae</taxon>
        <taxon>Winslowiella</taxon>
    </lineage>
</organism>
<evidence type="ECO:0000259" key="6">
    <source>
        <dbReference type="PROSITE" id="PS50110"/>
    </source>
</evidence>
<evidence type="ECO:0000256" key="1">
    <source>
        <dbReference type="ARBA" id="ARBA00022553"/>
    </source>
</evidence>
<dbReference type="SMART" id="SM00448">
    <property type="entry name" value="REC"/>
    <property type="match status" value="1"/>
</dbReference>
<evidence type="ECO:0000256" key="3">
    <source>
        <dbReference type="ARBA" id="ARBA00023125"/>
    </source>
</evidence>
<dbReference type="SUPFAM" id="SSF52172">
    <property type="entry name" value="CheY-like"/>
    <property type="match status" value="1"/>
</dbReference>
<keyword evidence="3" id="KW-0238">DNA-binding</keyword>
<dbReference type="RefSeq" id="WP_267142110.1">
    <property type="nucleotide sequence ID" value="NZ_JAODIL010000066.1"/>
</dbReference>
<dbReference type="SMART" id="SM00421">
    <property type="entry name" value="HTH_LUXR"/>
    <property type="match status" value="1"/>
</dbReference>
<evidence type="ECO:0000313" key="8">
    <source>
        <dbReference type="Proteomes" id="UP001064262"/>
    </source>
</evidence>
<evidence type="ECO:0000256" key="2">
    <source>
        <dbReference type="ARBA" id="ARBA00023012"/>
    </source>
</evidence>
<dbReference type="EMBL" id="JAODIM010000041">
    <property type="protein sequence ID" value="MCU5778279.1"/>
    <property type="molecule type" value="Genomic_DNA"/>
</dbReference>
<evidence type="ECO:0000259" key="5">
    <source>
        <dbReference type="PROSITE" id="PS50043"/>
    </source>
</evidence>
<dbReference type="PRINTS" id="PR00038">
    <property type="entry name" value="HTHLUXR"/>
</dbReference>
<dbReference type="CDD" id="cd06170">
    <property type="entry name" value="LuxR_C_like"/>
    <property type="match status" value="1"/>
</dbReference>
<dbReference type="InterPro" id="IPR001789">
    <property type="entry name" value="Sig_transdc_resp-reg_receiver"/>
</dbReference>
<feature type="modified residue" description="4-aspartylphosphate" evidence="4">
    <location>
        <position position="56"/>
    </location>
</feature>
<dbReference type="GO" id="GO:0003677">
    <property type="term" value="F:DNA binding"/>
    <property type="evidence" value="ECO:0007669"/>
    <property type="project" value="UniProtKB-KW"/>
</dbReference>
<dbReference type="InterPro" id="IPR016032">
    <property type="entry name" value="Sig_transdc_resp-reg_C-effctor"/>
</dbReference>
<keyword evidence="8" id="KW-1185">Reference proteome</keyword>
<dbReference type="SUPFAM" id="SSF46894">
    <property type="entry name" value="C-terminal effector domain of the bipartite response regulators"/>
    <property type="match status" value="1"/>
</dbReference>
<proteinExistence type="predicted"/>
<dbReference type="PANTHER" id="PTHR43214">
    <property type="entry name" value="TWO-COMPONENT RESPONSE REGULATOR"/>
    <property type="match status" value="1"/>
</dbReference>
<dbReference type="PROSITE" id="PS00622">
    <property type="entry name" value="HTH_LUXR_1"/>
    <property type="match status" value="1"/>
</dbReference>
<evidence type="ECO:0000256" key="4">
    <source>
        <dbReference type="PROSITE-ProRule" id="PRU00169"/>
    </source>
</evidence>
<keyword evidence="1 4" id="KW-0597">Phosphoprotein</keyword>
<dbReference type="Pfam" id="PF00072">
    <property type="entry name" value="Response_reg"/>
    <property type="match status" value="1"/>
</dbReference>
<protein>
    <submittedName>
        <fullName evidence="7">Response regulator</fullName>
    </submittedName>
</protein>
<dbReference type="GO" id="GO:0000160">
    <property type="term" value="P:phosphorelay signal transduction system"/>
    <property type="evidence" value="ECO:0007669"/>
    <property type="project" value="InterPro"/>
</dbReference>
<dbReference type="InterPro" id="IPR036388">
    <property type="entry name" value="WH-like_DNA-bd_sf"/>
</dbReference>